<comment type="caution">
    <text evidence="1">The sequence shown here is derived from an EMBL/GenBank/DDBJ whole genome shotgun (WGS) entry which is preliminary data.</text>
</comment>
<name>A0ABN2Y0B7_9MICC</name>
<evidence type="ECO:0008006" key="3">
    <source>
        <dbReference type="Google" id="ProtNLM"/>
    </source>
</evidence>
<proteinExistence type="predicted"/>
<gene>
    <name evidence="1" type="ORF">GCM10009824_20060</name>
</gene>
<accession>A0ABN2Y0B7</accession>
<dbReference type="Proteomes" id="UP001500166">
    <property type="component" value="Unassembled WGS sequence"/>
</dbReference>
<dbReference type="EMBL" id="BAAAQA010000019">
    <property type="protein sequence ID" value="GAA2119241.1"/>
    <property type="molecule type" value="Genomic_DNA"/>
</dbReference>
<sequence length="85" mass="9521">MVRSYHRKADRPDADRPVRVRYERHEEVDAEKLAEVLIRLALRAAGEDTGTGRTGDYLRGLLTHSGRIDTEHDDHGVAGTQSLSP</sequence>
<reference evidence="1 2" key="1">
    <citation type="journal article" date="2019" name="Int. J. Syst. Evol. Microbiol.">
        <title>The Global Catalogue of Microorganisms (GCM) 10K type strain sequencing project: providing services to taxonomists for standard genome sequencing and annotation.</title>
        <authorList>
            <consortium name="The Broad Institute Genomics Platform"/>
            <consortium name="The Broad Institute Genome Sequencing Center for Infectious Disease"/>
            <person name="Wu L."/>
            <person name="Ma J."/>
        </authorList>
    </citation>
    <scope>NUCLEOTIDE SEQUENCE [LARGE SCALE GENOMIC DNA]</scope>
    <source>
        <strain evidence="1 2">JCM 15914</strain>
    </source>
</reference>
<keyword evidence="2" id="KW-1185">Reference proteome</keyword>
<evidence type="ECO:0000313" key="1">
    <source>
        <dbReference type="EMBL" id="GAA2119241.1"/>
    </source>
</evidence>
<protein>
    <recommendedName>
        <fullName evidence="3">Centromere-binding protein ParB C-terminal domain-containing protein</fullName>
    </recommendedName>
</protein>
<evidence type="ECO:0000313" key="2">
    <source>
        <dbReference type="Proteomes" id="UP001500166"/>
    </source>
</evidence>
<organism evidence="1 2">
    <name type="scientific">Kocuria atrinae</name>
    <dbReference type="NCBI Taxonomy" id="592377"/>
    <lineage>
        <taxon>Bacteria</taxon>
        <taxon>Bacillati</taxon>
        <taxon>Actinomycetota</taxon>
        <taxon>Actinomycetes</taxon>
        <taxon>Micrococcales</taxon>
        <taxon>Micrococcaceae</taxon>
        <taxon>Kocuria</taxon>
    </lineage>
</organism>